<dbReference type="Proteomes" id="UP001141552">
    <property type="component" value="Unassembled WGS sequence"/>
</dbReference>
<feature type="region of interest" description="Disordered" evidence="1">
    <location>
        <begin position="477"/>
        <end position="498"/>
    </location>
</feature>
<feature type="compositionally biased region" description="Polar residues" evidence="1">
    <location>
        <begin position="613"/>
        <end position="647"/>
    </location>
</feature>
<dbReference type="AlphaFoldDB" id="A0A9Q0G3B1"/>
<feature type="compositionally biased region" description="Polar residues" evidence="1">
    <location>
        <begin position="122"/>
        <end position="131"/>
    </location>
</feature>
<name>A0A9Q0G3B1_9ROSI</name>
<evidence type="ECO:0000313" key="4">
    <source>
        <dbReference type="Proteomes" id="UP001141552"/>
    </source>
</evidence>
<feature type="compositionally biased region" description="Polar residues" evidence="1">
    <location>
        <begin position="363"/>
        <end position="381"/>
    </location>
</feature>
<evidence type="ECO:0000259" key="2">
    <source>
        <dbReference type="Pfam" id="PF14111"/>
    </source>
</evidence>
<dbReference type="PANTHER" id="PTHR31286:SF99">
    <property type="entry name" value="DUF4283 DOMAIN-CONTAINING PROTEIN"/>
    <property type="match status" value="1"/>
</dbReference>
<dbReference type="EMBL" id="JAKUCV010002753">
    <property type="protein sequence ID" value="KAJ4841535.1"/>
    <property type="molecule type" value="Genomic_DNA"/>
</dbReference>
<feature type="region of interest" description="Disordered" evidence="1">
    <location>
        <begin position="361"/>
        <end position="415"/>
    </location>
</feature>
<evidence type="ECO:0000256" key="1">
    <source>
        <dbReference type="SAM" id="MobiDB-lite"/>
    </source>
</evidence>
<comment type="caution">
    <text evidence="3">The sequence shown here is derived from an EMBL/GenBank/DDBJ whole genome shotgun (WGS) entry which is preliminary data.</text>
</comment>
<protein>
    <recommendedName>
        <fullName evidence="2">DUF4283 domain-containing protein</fullName>
    </recommendedName>
</protein>
<organism evidence="3 4">
    <name type="scientific">Turnera subulata</name>
    <dbReference type="NCBI Taxonomy" id="218843"/>
    <lineage>
        <taxon>Eukaryota</taxon>
        <taxon>Viridiplantae</taxon>
        <taxon>Streptophyta</taxon>
        <taxon>Embryophyta</taxon>
        <taxon>Tracheophyta</taxon>
        <taxon>Spermatophyta</taxon>
        <taxon>Magnoliopsida</taxon>
        <taxon>eudicotyledons</taxon>
        <taxon>Gunneridae</taxon>
        <taxon>Pentapetalae</taxon>
        <taxon>rosids</taxon>
        <taxon>fabids</taxon>
        <taxon>Malpighiales</taxon>
        <taxon>Passifloraceae</taxon>
        <taxon>Turnera</taxon>
    </lineage>
</organism>
<feature type="compositionally biased region" description="Polar residues" evidence="1">
    <location>
        <begin position="659"/>
        <end position="679"/>
    </location>
</feature>
<feature type="domain" description="DUF4283" evidence="2">
    <location>
        <begin position="173"/>
        <end position="254"/>
    </location>
</feature>
<keyword evidence="4" id="KW-1185">Reference proteome</keyword>
<feature type="compositionally biased region" description="Basic and acidic residues" evidence="1">
    <location>
        <begin position="9"/>
        <end position="27"/>
    </location>
</feature>
<feature type="region of interest" description="Disordered" evidence="1">
    <location>
        <begin position="1"/>
        <end position="140"/>
    </location>
</feature>
<accession>A0A9Q0G3B1</accession>
<evidence type="ECO:0000313" key="3">
    <source>
        <dbReference type="EMBL" id="KAJ4841535.1"/>
    </source>
</evidence>
<dbReference type="InterPro" id="IPR040256">
    <property type="entry name" value="At4g02000-like"/>
</dbReference>
<reference evidence="3" key="1">
    <citation type="submission" date="2022-02" db="EMBL/GenBank/DDBJ databases">
        <authorList>
            <person name="Henning P.M."/>
            <person name="McCubbin A.G."/>
            <person name="Shore J.S."/>
        </authorList>
    </citation>
    <scope>NUCLEOTIDE SEQUENCE</scope>
    <source>
        <strain evidence="3">F60SS</strain>
        <tissue evidence="3">Leaves</tissue>
    </source>
</reference>
<proteinExistence type="predicted"/>
<gene>
    <name evidence="3" type="ORF">Tsubulata_001739</name>
</gene>
<dbReference type="InterPro" id="IPR025558">
    <property type="entry name" value="DUF4283"/>
</dbReference>
<dbReference type="PANTHER" id="PTHR31286">
    <property type="entry name" value="GLYCINE-RICH CELL WALL STRUCTURAL PROTEIN 1.8-LIKE"/>
    <property type="match status" value="1"/>
</dbReference>
<reference evidence="3" key="2">
    <citation type="journal article" date="2023" name="Plants (Basel)">
        <title>Annotation of the Turnera subulata (Passifloraceae) Draft Genome Reveals the S-Locus Evolved after the Divergence of Turneroideae from Passifloroideae in a Stepwise Manner.</title>
        <authorList>
            <person name="Henning P.M."/>
            <person name="Roalson E.H."/>
            <person name="Mir W."/>
            <person name="McCubbin A.G."/>
            <person name="Shore J.S."/>
        </authorList>
    </citation>
    <scope>NUCLEOTIDE SEQUENCE</scope>
    <source>
        <strain evidence="3">F60SS</strain>
    </source>
</reference>
<sequence length="679" mass="74621">MNTRRTRDRSRSRDRGPNSKPSDERRRALSPPPRDLLQEKEEMAGQRVTTEQGGMPHLFPPLSHEANDVTPGSLPAGGPSDTAMETETGDGVPELHTTGLEQEEEVPPGDEAMAGPKLSYKDTLSSGNRLGSVQDPWAIDGEPEFEEGDAYICERDGKQIVELSEAFKSRLDKAWKCAVVVKLLERPIGFKALHSKLQALWKPKGSFKILDLENNFYIVRFREEDDYVHALADGPWTIFGNVLSVQPWTTSFRATTGRVDKVMVWIRFPDFPVNRYHSKVFQLLGNLVGQTVKLDENAKNPSRAKFAKVAVCVDLNQPLKGTVDLEDETIKVMYEGLPDICITCGRVGHDIMACPELRKEHSSVQGSPHPQVATTSEQVQGANGKKDTGGIQGSNEGRGAWMNVPRSSRRTTKRQVDGTPVLKQGAGYGVVGNRFASLEDVSEYAYASSQGAKTISNPAASHFASLVDQAVRRTPNHTPKYQARRQAPNKKPHLNPQAPTQLLKRTPMQDITNDQTEAQTSILIENAPYTTPPISGHHTSTLKKKLKDPIQKNHKNNHSAISLPDSSHTMIIQPAQTHANGDLLPTHSPSATIIHPPTPLHTLPRKPPDFHIASTSKAPGTMITSNNPTTGRASNRSQDSNTASPVSDQHYRQGINPESMLQNPQGSPANDLNIVRNSL</sequence>
<feature type="region of interest" description="Disordered" evidence="1">
    <location>
        <begin position="579"/>
        <end position="679"/>
    </location>
</feature>
<dbReference type="Pfam" id="PF14111">
    <property type="entry name" value="DUF4283"/>
    <property type="match status" value="1"/>
</dbReference>
<dbReference type="OrthoDB" id="1461560at2759"/>